<accession>A0A4Y1RE57</accession>
<organism evidence="1">
    <name type="scientific">Prunus dulcis</name>
    <name type="common">Almond</name>
    <name type="synonym">Amygdalus dulcis</name>
    <dbReference type="NCBI Taxonomy" id="3755"/>
    <lineage>
        <taxon>Eukaryota</taxon>
        <taxon>Viridiplantae</taxon>
        <taxon>Streptophyta</taxon>
        <taxon>Embryophyta</taxon>
        <taxon>Tracheophyta</taxon>
        <taxon>Spermatophyta</taxon>
        <taxon>Magnoliopsida</taxon>
        <taxon>eudicotyledons</taxon>
        <taxon>Gunneridae</taxon>
        <taxon>Pentapetalae</taxon>
        <taxon>rosids</taxon>
        <taxon>fabids</taxon>
        <taxon>Rosales</taxon>
        <taxon>Rosaceae</taxon>
        <taxon>Amygdaloideae</taxon>
        <taxon>Amygdaleae</taxon>
        <taxon>Prunus</taxon>
    </lineage>
</organism>
<evidence type="ECO:0000313" key="1">
    <source>
        <dbReference type="EMBL" id="BBH02462.1"/>
    </source>
</evidence>
<dbReference type="AlphaFoldDB" id="A0A4Y1RE57"/>
<protein>
    <submittedName>
        <fullName evidence="1">Uncharacterized protein</fullName>
    </submittedName>
</protein>
<sequence length="84" mass="9422">SSILFWTKTYARSHPQATTPLLQVPIYRFSTLLPRVMSRLIWFGYIINGTISKKLMAGIARTNVEKFGSKSVSFLVFPAKVAGD</sequence>
<feature type="non-terminal residue" evidence="1">
    <location>
        <position position="1"/>
    </location>
</feature>
<gene>
    <name evidence="1" type="ORF">Prudu_013018</name>
</gene>
<reference evidence="1" key="1">
    <citation type="journal article" date="2019" name="Science">
        <title>Mutation of a bHLH transcription factor allowed almond domestication.</title>
        <authorList>
            <person name="Sanchez-Perez R."/>
            <person name="Pavan S."/>
            <person name="Mazzeo R."/>
            <person name="Moldovan C."/>
            <person name="Aiese Cigliano R."/>
            <person name="Del Cueto J."/>
            <person name="Ricciardi F."/>
            <person name="Lotti C."/>
            <person name="Ricciardi L."/>
            <person name="Dicenta F."/>
            <person name="Lopez-Marques R.L."/>
            <person name="Lindberg Moller B."/>
        </authorList>
    </citation>
    <scope>NUCLEOTIDE SEQUENCE</scope>
</reference>
<proteinExistence type="predicted"/>
<dbReference type="EMBL" id="AP019300">
    <property type="protein sequence ID" value="BBH02462.1"/>
    <property type="molecule type" value="Genomic_DNA"/>
</dbReference>
<name>A0A4Y1RE57_PRUDU</name>